<keyword evidence="9 13" id="KW-0472">Membrane</keyword>
<evidence type="ECO:0000256" key="11">
    <source>
        <dbReference type="ARBA" id="ARBA00023264"/>
    </source>
</evidence>
<feature type="transmembrane region" description="Helical" evidence="13">
    <location>
        <begin position="12"/>
        <end position="33"/>
    </location>
</feature>
<dbReference type="InterPro" id="IPR025202">
    <property type="entry name" value="PLD-like_dom"/>
</dbReference>
<dbReference type="EMBL" id="BAAALG010000003">
    <property type="protein sequence ID" value="GAA1096511.1"/>
    <property type="molecule type" value="Genomic_DNA"/>
</dbReference>
<evidence type="ECO:0000256" key="7">
    <source>
        <dbReference type="ARBA" id="ARBA00022989"/>
    </source>
</evidence>
<evidence type="ECO:0000256" key="12">
    <source>
        <dbReference type="NCBIfam" id="TIGR04265"/>
    </source>
</evidence>
<dbReference type="SMART" id="SM00155">
    <property type="entry name" value="PLDc"/>
    <property type="match status" value="2"/>
</dbReference>
<evidence type="ECO:0000313" key="15">
    <source>
        <dbReference type="EMBL" id="GAA1096511.1"/>
    </source>
</evidence>
<feature type="domain" description="PLD phosphodiesterase" evidence="14">
    <location>
        <begin position="406"/>
        <end position="433"/>
    </location>
</feature>
<dbReference type="PROSITE" id="PS50035">
    <property type="entry name" value="PLD"/>
    <property type="match status" value="2"/>
</dbReference>
<dbReference type="PANTHER" id="PTHR21248:SF22">
    <property type="entry name" value="PHOSPHOLIPASE D"/>
    <property type="match status" value="1"/>
</dbReference>
<comment type="caution">
    <text evidence="15">The sequence shown here is derived from an EMBL/GenBank/DDBJ whole genome shotgun (WGS) entry which is preliminary data.</text>
</comment>
<dbReference type="EC" id="2.7.8.-" evidence="12"/>
<evidence type="ECO:0000256" key="4">
    <source>
        <dbReference type="ARBA" id="ARBA00022679"/>
    </source>
</evidence>
<dbReference type="InterPro" id="IPR027379">
    <property type="entry name" value="CLS_N"/>
</dbReference>
<evidence type="ECO:0000256" key="3">
    <source>
        <dbReference type="ARBA" id="ARBA00022516"/>
    </source>
</evidence>
<gene>
    <name evidence="15" type="ORF">GCM10009668_11490</name>
</gene>
<evidence type="ECO:0000256" key="6">
    <source>
        <dbReference type="ARBA" id="ARBA00022737"/>
    </source>
</evidence>
<evidence type="ECO:0000256" key="9">
    <source>
        <dbReference type="ARBA" id="ARBA00023136"/>
    </source>
</evidence>
<dbReference type="InterPro" id="IPR001736">
    <property type="entry name" value="PLipase_D/transphosphatidylase"/>
</dbReference>
<keyword evidence="5 13" id="KW-0812">Transmembrane</keyword>
<dbReference type="Pfam" id="PF13091">
    <property type="entry name" value="PLDc_2"/>
    <property type="match status" value="2"/>
</dbReference>
<keyword evidence="4" id="KW-0808">Transferase</keyword>
<keyword evidence="2" id="KW-1003">Cell membrane</keyword>
<keyword evidence="6" id="KW-0677">Repeat</keyword>
<dbReference type="CDD" id="cd09158">
    <property type="entry name" value="PLDc_EcCLS_like_2"/>
    <property type="match status" value="1"/>
</dbReference>
<accession>A0ABP4EBD4</accession>
<evidence type="ECO:0000259" key="14">
    <source>
        <dbReference type="PROSITE" id="PS50035"/>
    </source>
</evidence>
<dbReference type="SUPFAM" id="SSF56024">
    <property type="entry name" value="Phospholipase D/nuclease"/>
    <property type="match status" value="2"/>
</dbReference>
<organism evidence="15 16">
    <name type="scientific">Nocardioides dubius</name>
    <dbReference type="NCBI Taxonomy" id="317019"/>
    <lineage>
        <taxon>Bacteria</taxon>
        <taxon>Bacillati</taxon>
        <taxon>Actinomycetota</taxon>
        <taxon>Actinomycetes</taxon>
        <taxon>Propionibacteriales</taxon>
        <taxon>Nocardioidaceae</taxon>
        <taxon>Nocardioides</taxon>
    </lineage>
</organism>
<dbReference type="Proteomes" id="UP001501581">
    <property type="component" value="Unassembled WGS sequence"/>
</dbReference>
<keyword evidence="11" id="KW-1208">Phospholipid metabolism</keyword>
<keyword evidence="8" id="KW-0443">Lipid metabolism</keyword>
<evidence type="ECO:0000256" key="1">
    <source>
        <dbReference type="ARBA" id="ARBA00004651"/>
    </source>
</evidence>
<keyword evidence="7 13" id="KW-1133">Transmembrane helix</keyword>
<dbReference type="RefSeq" id="WP_343992249.1">
    <property type="nucleotide sequence ID" value="NZ_BAAALG010000003.1"/>
</dbReference>
<keyword evidence="3" id="KW-0444">Lipid biosynthesis</keyword>
<evidence type="ECO:0000313" key="16">
    <source>
        <dbReference type="Proteomes" id="UP001501581"/>
    </source>
</evidence>
<evidence type="ECO:0000256" key="5">
    <source>
        <dbReference type="ARBA" id="ARBA00022692"/>
    </source>
</evidence>
<keyword evidence="16" id="KW-1185">Reference proteome</keyword>
<feature type="domain" description="PLD phosphodiesterase" evidence="14">
    <location>
        <begin position="222"/>
        <end position="249"/>
    </location>
</feature>
<dbReference type="NCBIfam" id="TIGR04265">
    <property type="entry name" value="bac_cardiolipin"/>
    <property type="match status" value="1"/>
</dbReference>
<feature type="transmembrane region" description="Helical" evidence="13">
    <location>
        <begin position="45"/>
        <end position="63"/>
    </location>
</feature>
<comment type="subcellular location">
    <subcellularLocation>
        <location evidence="1">Cell membrane</location>
        <topology evidence="1">Multi-pass membrane protein</topology>
    </subcellularLocation>
</comment>
<name>A0ABP4EBD4_9ACTN</name>
<proteinExistence type="predicted"/>
<evidence type="ECO:0000256" key="13">
    <source>
        <dbReference type="SAM" id="Phobius"/>
    </source>
</evidence>
<evidence type="ECO:0000256" key="10">
    <source>
        <dbReference type="ARBA" id="ARBA00023209"/>
    </source>
</evidence>
<protein>
    <recommendedName>
        <fullName evidence="12">Cardiolipin synthase</fullName>
        <ecNumber evidence="12">2.7.8.-</ecNumber>
    </recommendedName>
</protein>
<dbReference type="PANTHER" id="PTHR21248">
    <property type="entry name" value="CARDIOLIPIN SYNTHASE"/>
    <property type="match status" value="1"/>
</dbReference>
<dbReference type="Pfam" id="PF13396">
    <property type="entry name" value="PLDc_N"/>
    <property type="match status" value="1"/>
</dbReference>
<reference evidence="16" key="1">
    <citation type="journal article" date="2019" name="Int. J. Syst. Evol. Microbiol.">
        <title>The Global Catalogue of Microorganisms (GCM) 10K type strain sequencing project: providing services to taxonomists for standard genome sequencing and annotation.</title>
        <authorList>
            <consortium name="The Broad Institute Genomics Platform"/>
            <consortium name="The Broad Institute Genome Sequencing Center for Infectious Disease"/>
            <person name="Wu L."/>
            <person name="Ma J."/>
        </authorList>
    </citation>
    <scope>NUCLEOTIDE SEQUENCE [LARGE SCALE GENOMIC DNA]</scope>
    <source>
        <strain evidence="16">JCM 13008</strain>
    </source>
</reference>
<sequence length="493" mass="55003">MSFQEFFNQPFTWVGLAVVLTDLVLRVIALGVIPGNRKPSTGMAWLLLIVVLPIPGFGIFLLFGSARVGRRRHELQREVNARILERAGELPQQVGDDAPAYLSSVVQLNDRLGALPLVAGNDVTIEPDYVRSIQAMAEAVDGAQRYVHVEFYITAWDAVTAPLLEAMARAAERGVAVRLLFDHLGSRGIPGYRDLKARLAGTEVAWHPMLPIMPLRGRFRRPDLRNHRKLVVVDGEVGFAGSQNLTEPGYNKPKNHQLGREWVELMVRIEGPAVAELDAVFVGDWYAETGELHGVEGYRAPEVATGSPVREVRCQVVPSGPGYVTENNLRLFTTLIYSAQRRISLTSPYFVPDESLLYAVTTAAQRGIEIELFVSEISDQFMVGHAQASYYRALLEAGVRIYRYPAPYVLHAKHFTIDDDVAVIGSSNMDMRSFALNYEVSLMMLGAPIVGELRRVEDDYRKICSELTLAEWSQRPARLRFVDNVMRLTAALQ</sequence>
<evidence type="ECO:0000256" key="8">
    <source>
        <dbReference type="ARBA" id="ARBA00023098"/>
    </source>
</evidence>
<dbReference type="InterPro" id="IPR022924">
    <property type="entry name" value="Cardiolipin_synthase"/>
</dbReference>
<evidence type="ECO:0000256" key="2">
    <source>
        <dbReference type="ARBA" id="ARBA00022475"/>
    </source>
</evidence>
<keyword evidence="10" id="KW-0594">Phospholipid biosynthesis</keyword>
<dbReference type="Gene3D" id="3.30.870.10">
    <property type="entry name" value="Endonuclease Chain A"/>
    <property type="match status" value="2"/>
</dbReference>